<dbReference type="PROSITE" id="PS50931">
    <property type="entry name" value="HTH_LYSR"/>
    <property type="match status" value="1"/>
</dbReference>
<evidence type="ECO:0000256" key="3">
    <source>
        <dbReference type="ARBA" id="ARBA00023125"/>
    </source>
</evidence>
<name>A0A4U1JL58_RHOCA</name>
<feature type="compositionally biased region" description="Basic and acidic residues" evidence="5">
    <location>
        <begin position="1"/>
        <end position="10"/>
    </location>
</feature>
<dbReference type="Gene3D" id="3.40.190.10">
    <property type="entry name" value="Periplasmic binding protein-like II"/>
    <property type="match status" value="2"/>
</dbReference>
<dbReference type="GO" id="GO:0003700">
    <property type="term" value="F:DNA-binding transcription factor activity"/>
    <property type="evidence" value="ECO:0007669"/>
    <property type="project" value="InterPro"/>
</dbReference>
<sequence length="314" mass="33771">MPPHAPLDKRRLGRASVSKSHSLSVPPVSLPPLTALRAFEAAIRHGRMTRAAEELGVTHGAISRQVRLLEECFGAQLIVRTRSGLVPTEAGAALAERLGRGFREIEAGVAALRDDAGGVIDVSCLGTFTLRWLIPRLGRFTATHPGLEVRLSQSDAPCDFSRGRYDVAIRVTDHDLPEGTHVTPLFAERFGPVLAPALAERLVLRSPADLARAPRLWARTRPNAWADWCARSGCTALEGGAPYEHFYFMLEAAGAGLGVALAPEPHVADDLAAGRLIAPFGFLPSGLSYVAVRREDAPKKARAFCDWIGREAAG</sequence>
<dbReference type="Pfam" id="PF00126">
    <property type="entry name" value="HTH_1"/>
    <property type="match status" value="1"/>
</dbReference>
<dbReference type="InterPro" id="IPR005119">
    <property type="entry name" value="LysR_subst-bd"/>
</dbReference>
<proteinExistence type="inferred from homology"/>
<dbReference type="InterPro" id="IPR036390">
    <property type="entry name" value="WH_DNA-bd_sf"/>
</dbReference>
<keyword evidence="2" id="KW-0805">Transcription regulation</keyword>
<dbReference type="PANTHER" id="PTHR30537">
    <property type="entry name" value="HTH-TYPE TRANSCRIPTIONAL REGULATOR"/>
    <property type="match status" value="1"/>
</dbReference>
<comment type="caution">
    <text evidence="7">The sequence shown here is derived from an EMBL/GenBank/DDBJ whole genome shotgun (WGS) entry which is preliminary data.</text>
</comment>
<dbReference type="AlphaFoldDB" id="A0A4U1JL58"/>
<feature type="region of interest" description="Disordered" evidence="5">
    <location>
        <begin position="1"/>
        <end position="25"/>
    </location>
</feature>
<keyword evidence="4" id="KW-0804">Transcription</keyword>
<dbReference type="Pfam" id="PF03466">
    <property type="entry name" value="LysR_substrate"/>
    <property type="match status" value="1"/>
</dbReference>
<evidence type="ECO:0000259" key="6">
    <source>
        <dbReference type="PROSITE" id="PS50931"/>
    </source>
</evidence>
<comment type="similarity">
    <text evidence="1">Belongs to the LysR transcriptional regulatory family.</text>
</comment>
<accession>A0A4U1JL58</accession>
<evidence type="ECO:0000256" key="2">
    <source>
        <dbReference type="ARBA" id="ARBA00023015"/>
    </source>
</evidence>
<dbReference type="SUPFAM" id="SSF53850">
    <property type="entry name" value="Periplasmic binding protein-like II"/>
    <property type="match status" value="1"/>
</dbReference>
<evidence type="ECO:0000256" key="4">
    <source>
        <dbReference type="ARBA" id="ARBA00023163"/>
    </source>
</evidence>
<dbReference type="EMBL" id="SWJZ01000113">
    <property type="protein sequence ID" value="TKD13766.1"/>
    <property type="molecule type" value="Genomic_DNA"/>
</dbReference>
<evidence type="ECO:0000313" key="8">
    <source>
        <dbReference type="Proteomes" id="UP000310597"/>
    </source>
</evidence>
<reference evidence="7 8" key="1">
    <citation type="submission" date="2019-04" db="EMBL/GenBank/DDBJ databases">
        <title>Draft Whole-Genome sequence of the purple photosynthetic bacterium Rhodobacter capsulatus SP108 with an indigenous class A beta-lactamase.</title>
        <authorList>
            <person name="Robertson S."/>
            <person name="Meyer T.E."/>
            <person name="Kyndt J.A."/>
        </authorList>
    </citation>
    <scope>NUCLEOTIDE SEQUENCE [LARGE SCALE GENOMIC DNA]</scope>
    <source>
        <strain evidence="7 8">SP108</strain>
    </source>
</reference>
<dbReference type="InterPro" id="IPR000847">
    <property type="entry name" value="LysR_HTH_N"/>
</dbReference>
<dbReference type="InterPro" id="IPR036388">
    <property type="entry name" value="WH-like_DNA-bd_sf"/>
</dbReference>
<protein>
    <submittedName>
        <fullName evidence="7">LysR family transcriptional regulator</fullName>
    </submittedName>
</protein>
<evidence type="ECO:0000256" key="1">
    <source>
        <dbReference type="ARBA" id="ARBA00009437"/>
    </source>
</evidence>
<dbReference type="SUPFAM" id="SSF46785">
    <property type="entry name" value="Winged helix' DNA-binding domain"/>
    <property type="match status" value="1"/>
</dbReference>
<keyword evidence="3" id="KW-0238">DNA-binding</keyword>
<dbReference type="OrthoDB" id="5526340at2"/>
<gene>
    <name evidence="7" type="ORF">FBT96_19035</name>
</gene>
<dbReference type="Gene3D" id="1.10.10.10">
    <property type="entry name" value="Winged helix-like DNA-binding domain superfamily/Winged helix DNA-binding domain"/>
    <property type="match status" value="1"/>
</dbReference>
<feature type="domain" description="HTH lysR-type" evidence="6">
    <location>
        <begin position="31"/>
        <end position="88"/>
    </location>
</feature>
<dbReference type="PANTHER" id="PTHR30537:SF74">
    <property type="entry name" value="HTH-TYPE TRANSCRIPTIONAL REGULATOR TRPI"/>
    <property type="match status" value="1"/>
</dbReference>
<organism evidence="7 8">
    <name type="scientific">Rhodobacter capsulatus</name>
    <name type="common">Rhodopseudomonas capsulata</name>
    <dbReference type="NCBI Taxonomy" id="1061"/>
    <lineage>
        <taxon>Bacteria</taxon>
        <taxon>Pseudomonadati</taxon>
        <taxon>Pseudomonadota</taxon>
        <taxon>Alphaproteobacteria</taxon>
        <taxon>Rhodobacterales</taxon>
        <taxon>Rhodobacter group</taxon>
        <taxon>Rhodobacter</taxon>
    </lineage>
</organism>
<dbReference type="Proteomes" id="UP000310597">
    <property type="component" value="Unassembled WGS sequence"/>
</dbReference>
<dbReference type="InterPro" id="IPR058163">
    <property type="entry name" value="LysR-type_TF_proteobact-type"/>
</dbReference>
<feature type="compositionally biased region" description="Low complexity" evidence="5">
    <location>
        <begin position="16"/>
        <end position="25"/>
    </location>
</feature>
<evidence type="ECO:0000313" key="7">
    <source>
        <dbReference type="EMBL" id="TKD13766.1"/>
    </source>
</evidence>
<dbReference type="GO" id="GO:0043565">
    <property type="term" value="F:sequence-specific DNA binding"/>
    <property type="evidence" value="ECO:0007669"/>
    <property type="project" value="TreeGrafter"/>
</dbReference>
<evidence type="ECO:0000256" key="5">
    <source>
        <dbReference type="SAM" id="MobiDB-lite"/>
    </source>
</evidence>
<dbReference type="PRINTS" id="PR00039">
    <property type="entry name" value="HTHLYSR"/>
</dbReference>
<dbReference type="GO" id="GO:0006351">
    <property type="term" value="P:DNA-templated transcription"/>
    <property type="evidence" value="ECO:0007669"/>
    <property type="project" value="TreeGrafter"/>
</dbReference>